<evidence type="ECO:0000313" key="5">
    <source>
        <dbReference type="Proteomes" id="UP000287388"/>
    </source>
</evidence>
<evidence type="ECO:0000313" key="6">
    <source>
        <dbReference type="Proteomes" id="UP000596117"/>
    </source>
</evidence>
<dbReference type="Proteomes" id="UP000287388">
    <property type="component" value="Chromosome"/>
</dbReference>
<dbReference type="EMBL" id="CP066026">
    <property type="protein sequence ID" value="QQB89963.1"/>
    <property type="molecule type" value="Genomic_DNA"/>
</dbReference>
<reference evidence="2 5" key="3">
    <citation type="submission" date="2019-01" db="EMBL/GenBank/DDBJ databases">
        <title>Brevundimonas diminuta Genome sequencing and assembly.</title>
        <authorList>
            <person name="Chen H."/>
        </authorList>
    </citation>
    <scope>NUCLEOTIDE SEQUENCE [LARGE SCALE GENOMIC DNA]</scope>
    <source>
        <strain evidence="2">ATCC</strain>
        <strain evidence="5">ATCC(B) 19146</strain>
    </source>
</reference>
<dbReference type="Pfam" id="PF09550">
    <property type="entry name" value="Phage_TAC_6"/>
    <property type="match status" value="1"/>
</dbReference>
<dbReference type="EMBL" id="CP035093">
    <property type="protein sequence ID" value="QAT15821.1"/>
    <property type="molecule type" value="Genomic_DNA"/>
</dbReference>
<keyword evidence="6" id="KW-1185">Reference proteome</keyword>
<evidence type="ECO:0000313" key="4">
    <source>
        <dbReference type="Proteomes" id="UP000197024"/>
    </source>
</evidence>
<protein>
    <submittedName>
        <fullName evidence="1">Phage tail assembly chaperone</fullName>
    </submittedName>
</protein>
<proteinExistence type="predicted"/>
<accession>A0A246KHL2</accession>
<dbReference type="InterPro" id="IPR019056">
    <property type="entry name" value="Phage_TAC_6"/>
</dbReference>
<evidence type="ECO:0000313" key="3">
    <source>
        <dbReference type="EMBL" id="QQB89963.1"/>
    </source>
</evidence>
<reference evidence="1 4" key="1">
    <citation type="submission" date="2017-06" db="EMBL/GenBank/DDBJ databases">
        <title>Biodegradation of gentamicin by bacterial consortia AMQD4 in synthetic medium and raw gentamicin sewage.</title>
        <authorList>
            <person name="Chang H."/>
            <person name="Feng Y."/>
            <person name="Li Z."/>
            <person name="Xue J."/>
            <person name="Cheng D."/>
        </authorList>
    </citation>
    <scope>NUCLEOTIDE SEQUENCE [LARGE SCALE GENOMIC DNA]</scope>
    <source>
        <strain evidence="1 4">BZC3</strain>
    </source>
</reference>
<gene>
    <name evidence="1" type="ORF">CD943_03715</name>
    <name evidence="2" type="ORF">EQG53_16525</name>
    <name evidence="3" type="ORF">I6H83_05930</name>
</gene>
<dbReference type="Proteomes" id="UP000596117">
    <property type="component" value="Chromosome"/>
</dbReference>
<reference evidence="3 6" key="4">
    <citation type="submission" date="2020-12" db="EMBL/GenBank/DDBJ databases">
        <title>FDA dAtabase for Regulatory Grade micrObial Sequences (FDA-ARGOS): Supporting development and validation of Infectious Disease Dx tests.</title>
        <authorList>
            <person name="Kerrigan L."/>
            <person name="Long C."/>
            <person name="Tallon L."/>
            <person name="Sadzewicz L."/>
            <person name="Zhao X."/>
            <person name="Boylan J."/>
            <person name="Ott S."/>
            <person name="Bowen H."/>
            <person name="Vavikolanu K."/>
            <person name="Mehta A."/>
            <person name="Aluvathingal J."/>
            <person name="Nadendla S."/>
            <person name="Yan Y."/>
            <person name="Sichtig H."/>
        </authorList>
    </citation>
    <scope>NUCLEOTIDE SEQUENCE [LARGE SCALE GENOMIC DNA]</scope>
    <source>
        <strain evidence="3 6">FDAARGOS_1026</strain>
    </source>
</reference>
<dbReference type="STRING" id="293.GCA_000988015_00401"/>
<organism evidence="1 4">
    <name type="scientific">Brevundimonas diminuta</name>
    <name type="common">Pseudomonas diminuta</name>
    <dbReference type="NCBI Taxonomy" id="293"/>
    <lineage>
        <taxon>Bacteria</taxon>
        <taxon>Pseudomonadati</taxon>
        <taxon>Pseudomonadota</taxon>
        <taxon>Alphaproteobacteria</taxon>
        <taxon>Caulobacterales</taxon>
        <taxon>Caulobacteraceae</taxon>
        <taxon>Brevundimonas</taxon>
    </lineage>
</organism>
<evidence type="ECO:0000313" key="1">
    <source>
        <dbReference type="EMBL" id="ASD26076.1"/>
    </source>
</evidence>
<sequence>MTPQDRQWAEMMQAAARMGVGPEGFWRLSLKEWRMLTAGPAQAAPLGRGELERMQERWPDD</sequence>
<name>A0A246KHL2_BREDI</name>
<dbReference type="KEGG" id="bdm:EQG53_16525"/>
<dbReference type="Proteomes" id="UP000197024">
    <property type="component" value="Chromosome"/>
</dbReference>
<dbReference type="AlphaFoldDB" id="A0A246KHL2"/>
<dbReference type="GeneID" id="56576167"/>
<dbReference type="EMBL" id="CP021995">
    <property type="protein sequence ID" value="ASD26076.1"/>
    <property type="molecule type" value="Genomic_DNA"/>
</dbReference>
<reference evidence="1 4" key="2">
    <citation type="submission" date="2017-06" db="EMBL/GenBank/DDBJ databases">
        <authorList>
            <person name="Kim H.J."/>
            <person name="Triplett B.A."/>
        </authorList>
    </citation>
    <scope>NUCLEOTIDE SEQUENCE [LARGE SCALE GENOMIC DNA]</scope>
    <source>
        <strain evidence="1 4">BZC3</strain>
    </source>
</reference>
<dbReference type="RefSeq" id="WP_040345944.1">
    <property type="nucleotide sequence ID" value="NZ_BJNC01000002.1"/>
</dbReference>
<evidence type="ECO:0000313" key="2">
    <source>
        <dbReference type="EMBL" id="QAT15821.1"/>
    </source>
</evidence>